<dbReference type="InterPro" id="IPR002028">
    <property type="entry name" value="Trp_synthase_suA"/>
</dbReference>
<comment type="function">
    <text evidence="8">The alpha subunit is responsible for the aldol cleavage of indoleglycerol phosphate to indole and glyceraldehyde 3-phosphate.</text>
</comment>
<feature type="active site" description="Proton acceptor" evidence="8">
    <location>
        <position position="64"/>
    </location>
</feature>
<comment type="subunit">
    <text evidence="2 8">Tetramer of two alpha and two beta chains.</text>
</comment>
<proteinExistence type="inferred from homology"/>
<keyword evidence="4 8" id="KW-0822">Tryptophan biosynthesis</keyword>
<dbReference type="PANTHER" id="PTHR43406:SF1">
    <property type="entry name" value="TRYPTOPHAN SYNTHASE ALPHA CHAIN, CHLOROPLASTIC"/>
    <property type="match status" value="1"/>
</dbReference>
<dbReference type="OrthoDB" id="9804578at2"/>
<comment type="catalytic activity">
    <reaction evidence="7 8">
        <text>(1S,2R)-1-C-(indol-3-yl)glycerol 3-phosphate + L-serine = D-glyceraldehyde 3-phosphate + L-tryptophan + H2O</text>
        <dbReference type="Rhea" id="RHEA:10532"/>
        <dbReference type="ChEBI" id="CHEBI:15377"/>
        <dbReference type="ChEBI" id="CHEBI:33384"/>
        <dbReference type="ChEBI" id="CHEBI:57912"/>
        <dbReference type="ChEBI" id="CHEBI:58866"/>
        <dbReference type="ChEBI" id="CHEBI:59776"/>
        <dbReference type="EC" id="4.2.1.20"/>
    </reaction>
</comment>
<dbReference type="SUPFAM" id="SSF51366">
    <property type="entry name" value="Ribulose-phoshate binding barrel"/>
    <property type="match status" value="1"/>
</dbReference>
<evidence type="ECO:0000256" key="1">
    <source>
        <dbReference type="ARBA" id="ARBA00004733"/>
    </source>
</evidence>
<evidence type="ECO:0000256" key="8">
    <source>
        <dbReference type="HAMAP-Rule" id="MF_00131"/>
    </source>
</evidence>
<evidence type="ECO:0000313" key="10">
    <source>
        <dbReference type="EMBL" id="SKA71894.1"/>
    </source>
</evidence>
<evidence type="ECO:0000256" key="4">
    <source>
        <dbReference type="ARBA" id="ARBA00022822"/>
    </source>
</evidence>
<dbReference type="UniPathway" id="UPA00035">
    <property type="reaction ID" value="UER00044"/>
</dbReference>
<keyword evidence="5 8" id="KW-0057">Aromatic amino acid biosynthesis</keyword>
<dbReference type="Pfam" id="PF00290">
    <property type="entry name" value="Trp_syntA"/>
    <property type="match status" value="1"/>
</dbReference>
<sequence>MSAPSEKLTQRIEEATAKGRPALVPFLPAGYPHRETFWQTLVGLDTKGAAVIEIGMPFSDPVADGPVVERASLKALENGVNLEWILSELQKREFRAGLVLMGYLNPVLQYGLERFARDAARADVGGVILADLPYEEADEVRSVLEEQGVALIPLVGLNTDAERMALYAKHARGFAYFVSVLGTTGARESLPAQVRARLELAKAAFDVPLALGFGLRRPEQLAELTGLVDAAVFGSALIEHLDDGGTVGEFMDRWR</sequence>
<protein>
    <recommendedName>
        <fullName evidence="8">Tryptophan synthase alpha chain</fullName>
        <ecNumber evidence="8">4.2.1.20</ecNumber>
    </recommendedName>
</protein>
<accession>A0A1T4W3L0</accession>
<dbReference type="RefSeq" id="WP_078715817.1">
    <property type="nucleotide sequence ID" value="NZ_FUYC01000001.1"/>
</dbReference>
<dbReference type="InterPro" id="IPR011060">
    <property type="entry name" value="RibuloseP-bd_barrel"/>
</dbReference>
<dbReference type="EC" id="4.2.1.20" evidence="8"/>
<evidence type="ECO:0000256" key="5">
    <source>
        <dbReference type="ARBA" id="ARBA00023141"/>
    </source>
</evidence>
<dbReference type="HAMAP" id="MF_00131">
    <property type="entry name" value="Trp_synth_alpha"/>
    <property type="match status" value="1"/>
</dbReference>
<dbReference type="Proteomes" id="UP000190027">
    <property type="component" value="Unassembled WGS sequence"/>
</dbReference>
<dbReference type="PROSITE" id="PS00167">
    <property type="entry name" value="TRP_SYNTHASE_ALPHA"/>
    <property type="match status" value="1"/>
</dbReference>
<comment type="similarity">
    <text evidence="8 9">Belongs to the TrpA family.</text>
</comment>
<keyword evidence="11" id="KW-1185">Reference proteome</keyword>
<reference evidence="10 11" key="1">
    <citation type="submission" date="2017-02" db="EMBL/GenBank/DDBJ databases">
        <authorList>
            <person name="Peterson S.W."/>
        </authorList>
    </citation>
    <scope>NUCLEOTIDE SEQUENCE [LARGE SCALE GENOMIC DNA]</scope>
    <source>
        <strain evidence="10 11">DSM 16080</strain>
    </source>
</reference>
<dbReference type="EMBL" id="FUYC01000001">
    <property type="protein sequence ID" value="SKA71894.1"/>
    <property type="molecule type" value="Genomic_DNA"/>
</dbReference>
<comment type="pathway">
    <text evidence="1 8">Amino-acid biosynthesis; L-tryptophan biosynthesis; L-tryptophan from chorismate: step 5/5.</text>
</comment>
<evidence type="ECO:0000313" key="11">
    <source>
        <dbReference type="Proteomes" id="UP000190027"/>
    </source>
</evidence>
<keyword evidence="6 8" id="KW-0456">Lyase</keyword>
<dbReference type="InterPro" id="IPR018204">
    <property type="entry name" value="Trp_synthase_alpha_AS"/>
</dbReference>
<dbReference type="GO" id="GO:0005829">
    <property type="term" value="C:cytosol"/>
    <property type="evidence" value="ECO:0007669"/>
    <property type="project" value="TreeGrafter"/>
</dbReference>
<feature type="active site" description="Proton acceptor" evidence="8">
    <location>
        <position position="53"/>
    </location>
</feature>
<dbReference type="STRING" id="1121449.SAMN02745704_00235"/>
<dbReference type="PANTHER" id="PTHR43406">
    <property type="entry name" value="TRYPTOPHAN SYNTHASE, ALPHA CHAIN"/>
    <property type="match status" value="1"/>
</dbReference>
<keyword evidence="3 8" id="KW-0028">Amino-acid biosynthesis</keyword>
<evidence type="ECO:0000256" key="2">
    <source>
        <dbReference type="ARBA" id="ARBA00011270"/>
    </source>
</evidence>
<name>A0A1T4W3L0_9BACT</name>
<gene>
    <name evidence="8" type="primary">trpA</name>
    <name evidence="10" type="ORF">SAMN02745704_00235</name>
</gene>
<dbReference type="NCBIfam" id="TIGR00262">
    <property type="entry name" value="trpA"/>
    <property type="match status" value="1"/>
</dbReference>
<evidence type="ECO:0000256" key="9">
    <source>
        <dbReference type="RuleBase" id="RU003662"/>
    </source>
</evidence>
<dbReference type="Gene3D" id="3.20.20.70">
    <property type="entry name" value="Aldolase class I"/>
    <property type="match status" value="1"/>
</dbReference>
<dbReference type="GO" id="GO:0004834">
    <property type="term" value="F:tryptophan synthase activity"/>
    <property type="evidence" value="ECO:0007669"/>
    <property type="project" value="UniProtKB-UniRule"/>
</dbReference>
<dbReference type="AlphaFoldDB" id="A0A1T4W3L0"/>
<dbReference type="InterPro" id="IPR013785">
    <property type="entry name" value="Aldolase_TIM"/>
</dbReference>
<dbReference type="CDD" id="cd04724">
    <property type="entry name" value="Tryptophan_synthase_alpha"/>
    <property type="match status" value="1"/>
</dbReference>
<evidence type="ECO:0000256" key="6">
    <source>
        <dbReference type="ARBA" id="ARBA00023239"/>
    </source>
</evidence>
<evidence type="ECO:0000256" key="3">
    <source>
        <dbReference type="ARBA" id="ARBA00022605"/>
    </source>
</evidence>
<evidence type="ECO:0000256" key="7">
    <source>
        <dbReference type="ARBA" id="ARBA00049047"/>
    </source>
</evidence>
<organism evidence="10 11">
    <name type="scientific">Paucidesulfovibrio gracilis DSM 16080</name>
    <dbReference type="NCBI Taxonomy" id="1121449"/>
    <lineage>
        <taxon>Bacteria</taxon>
        <taxon>Pseudomonadati</taxon>
        <taxon>Thermodesulfobacteriota</taxon>
        <taxon>Desulfovibrionia</taxon>
        <taxon>Desulfovibrionales</taxon>
        <taxon>Desulfovibrionaceae</taxon>
        <taxon>Paucidesulfovibrio</taxon>
    </lineage>
</organism>